<dbReference type="Gene3D" id="3.60.20.10">
    <property type="entry name" value="Glutamine Phosphoribosylpyrophosphate, subunit 1, domain 1"/>
    <property type="match status" value="1"/>
</dbReference>
<dbReference type="InterPro" id="IPR043146">
    <property type="entry name" value="Penicillin_amidase_N_B-knob"/>
</dbReference>
<dbReference type="Gene3D" id="2.30.120.10">
    <property type="match status" value="1"/>
</dbReference>
<feature type="transmembrane region" description="Helical" evidence="4">
    <location>
        <begin position="14"/>
        <end position="36"/>
    </location>
</feature>
<keyword evidence="2 5" id="KW-0378">Hydrolase</keyword>
<comment type="similarity">
    <text evidence="1">Belongs to the peptidase S45 family.</text>
</comment>
<sequence length="808" mass="91343">MGEAIQTKQPRNKIIKWSLIVFLILVLILIGVLLYVNAYIDRSLPQTEGAIAVASYTEDVSEELSFEGLTNDVTIIRDEQGVPHIEAETDEDLFFAQGFATAQDRLFQMEMSRRQASGELSEVVGEMAVDTDKYFRTLGLRRAAEKSLADYDEEELMALEAYAAGVNAYITHAESGGSMPVEFTLMGLSEMREWTPLDSLTIGKYMAFDLGGHWERQAFNYYAMHNFQEEEALELFPTYPEKGASNISDEEYIDITASLTKAEIPHPFNGSNNWAVDGSKTKSGKPILADDPHLGLATPSIWYQVHLDSPNYNVSGVIFAGIPGVILGHNEEVAWGVTNVGPDVQQLYIERRHEDDPYQFLYDDEWYEAEVIEETIYVDGEDPIEYEVIETINGPVVSEFAEEADEHLNGSVFSLRWTALDATKELSAVLQMNRSSDWEEFEKALEDFHAPAQNFVFASHDGTIAYKANGRIPIYDHPDDALLPMPGWDSTFALTEYIPYDELPTIVNPEKGFVATANNQVVSDVYPYHVSNVWAQPYRYERIHEVLEEGEQFTAEDMKELQMDTKNLQARHFVPIFIDVLESVELSEVEQEAVDVLSEWNLYDDRELAGPLVFHQLVRSIEETLFAEKMPEEVLSMFKGSGQNVDQLIQRAYDGDEVHWVERHGGLESVLDKAITQAVEEIVDIQGSNVDDWNWGDYHRIYFAHPLSITGILDRFFNSVDPKPVDGSSVTVMAASFGDDGIVNHGASWRFVTDLSDPQGGYHIVGPGQTGHYRSDWYDDQIENWVEGNYHETRMDDYSGEELILTAE</sequence>
<evidence type="ECO:0000256" key="3">
    <source>
        <dbReference type="ARBA" id="ARBA00023145"/>
    </source>
</evidence>
<proteinExistence type="inferred from homology"/>
<dbReference type="InterPro" id="IPR023343">
    <property type="entry name" value="Penicillin_amidase_dom1"/>
</dbReference>
<protein>
    <submittedName>
        <fullName evidence="5">Penicillin amidase</fullName>
        <ecNumber evidence="5">3.5.1.11</ecNumber>
    </submittedName>
</protein>
<dbReference type="EMBL" id="JAUSUP010000001">
    <property type="protein sequence ID" value="MDQ0350408.1"/>
    <property type="molecule type" value="Genomic_DNA"/>
</dbReference>
<keyword evidence="4" id="KW-0812">Transmembrane</keyword>
<dbReference type="GO" id="GO:0008953">
    <property type="term" value="F:penicillin amidase activity"/>
    <property type="evidence" value="ECO:0007669"/>
    <property type="project" value="UniProtKB-EC"/>
</dbReference>
<dbReference type="InterPro" id="IPR029055">
    <property type="entry name" value="Ntn_hydrolases_N"/>
</dbReference>
<dbReference type="RefSeq" id="WP_307065236.1">
    <property type="nucleotide sequence ID" value="NZ_JAUSUP010000001.1"/>
</dbReference>
<dbReference type="SUPFAM" id="SSF56235">
    <property type="entry name" value="N-terminal nucleophile aminohydrolases (Ntn hydrolases)"/>
    <property type="match status" value="1"/>
</dbReference>
<evidence type="ECO:0000256" key="4">
    <source>
        <dbReference type="SAM" id="Phobius"/>
    </source>
</evidence>
<keyword evidence="4" id="KW-1133">Transmembrane helix</keyword>
<dbReference type="InterPro" id="IPR002692">
    <property type="entry name" value="S45"/>
</dbReference>
<organism evidence="5 6">
    <name type="scientific">Alkalibacillus filiformis</name>
    <dbReference type="NCBI Taxonomy" id="200990"/>
    <lineage>
        <taxon>Bacteria</taxon>
        <taxon>Bacillati</taxon>
        <taxon>Bacillota</taxon>
        <taxon>Bacilli</taxon>
        <taxon>Bacillales</taxon>
        <taxon>Bacillaceae</taxon>
        <taxon>Alkalibacillus</taxon>
    </lineage>
</organism>
<name>A0ABU0DPM6_9BACI</name>
<dbReference type="CDD" id="cd03747">
    <property type="entry name" value="Ntn_PGA_like"/>
    <property type="match status" value="1"/>
</dbReference>
<comment type="caution">
    <text evidence="5">The sequence shown here is derived from an EMBL/GenBank/DDBJ whole genome shotgun (WGS) entry which is preliminary data.</text>
</comment>
<keyword evidence="3" id="KW-0865">Zymogen</keyword>
<dbReference type="InterPro" id="IPR043147">
    <property type="entry name" value="Penicillin_amidase_A-knob"/>
</dbReference>
<dbReference type="Proteomes" id="UP001236723">
    <property type="component" value="Unassembled WGS sequence"/>
</dbReference>
<evidence type="ECO:0000313" key="5">
    <source>
        <dbReference type="EMBL" id="MDQ0350408.1"/>
    </source>
</evidence>
<dbReference type="PANTHER" id="PTHR34218">
    <property type="entry name" value="PEPTIDASE S45 PENICILLIN AMIDASE"/>
    <property type="match status" value="1"/>
</dbReference>
<dbReference type="PIRSF" id="PIRSF001227">
    <property type="entry name" value="Pen_acylase"/>
    <property type="match status" value="1"/>
</dbReference>
<evidence type="ECO:0000313" key="6">
    <source>
        <dbReference type="Proteomes" id="UP001236723"/>
    </source>
</evidence>
<keyword evidence="6" id="KW-1185">Reference proteome</keyword>
<gene>
    <name evidence="5" type="ORF">J2R98_000211</name>
</gene>
<keyword evidence="4" id="KW-0472">Membrane</keyword>
<evidence type="ECO:0000256" key="2">
    <source>
        <dbReference type="ARBA" id="ARBA00022801"/>
    </source>
</evidence>
<dbReference type="Gene3D" id="1.10.1400.10">
    <property type="match status" value="1"/>
</dbReference>
<reference evidence="5 6" key="1">
    <citation type="submission" date="2023-07" db="EMBL/GenBank/DDBJ databases">
        <title>Genomic Encyclopedia of Type Strains, Phase IV (KMG-IV): sequencing the most valuable type-strain genomes for metagenomic binning, comparative biology and taxonomic classification.</title>
        <authorList>
            <person name="Goeker M."/>
        </authorList>
    </citation>
    <scope>NUCLEOTIDE SEQUENCE [LARGE SCALE GENOMIC DNA]</scope>
    <source>
        <strain evidence="5 6">DSM 15448</strain>
    </source>
</reference>
<dbReference type="Gene3D" id="1.10.439.10">
    <property type="entry name" value="Penicillin Amidohydrolase, domain 1"/>
    <property type="match status" value="1"/>
</dbReference>
<accession>A0ABU0DPM6</accession>
<dbReference type="InterPro" id="IPR014395">
    <property type="entry name" value="Pen/GL7ACA/AHL_acylase"/>
</dbReference>
<evidence type="ECO:0000256" key="1">
    <source>
        <dbReference type="ARBA" id="ARBA00006586"/>
    </source>
</evidence>
<dbReference type="Pfam" id="PF01804">
    <property type="entry name" value="Penicil_amidase"/>
    <property type="match status" value="1"/>
</dbReference>
<dbReference type="EC" id="3.5.1.11" evidence="5"/>
<dbReference type="PANTHER" id="PTHR34218:SF4">
    <property type="entry name" value="ACYL-HOMOSERINE LACTONE ACYLASE QUIP"/>
    <property type="match status" value="1"/>
</dbReference>